<evidence type="ECO:0000256" key="4">
    <source>
        <dbReference type="ARBA" id="ARBA00022737"/>
    </source>
</evidence>
<evidence type="ECO:0000256" key="6">
    <source>
        <dbReference type="ARBA" id="ARBA00069835"/>
    </source>
</evidence>
<reference evidence="9 10" key="2">
    <citation type="journal article" date="2003" name="Nature">
        <title>The DNA sequence of human chromosome 7.</title>
        <authorList>
            <person name="Hillier L.W."/>
            <person name="Fulton R.S."/>
            <person name="Fulton L.A."/>
            <person name="Graves T.A."/>
            <person name="Pepin K.H."/>
            <person name="Wagner-McPherson C."/>
            <person name="Layman D."/>
            <person name="Maas J."/>
            <person name="Jaeger S."/>
            <person name="Walker R."/>
            <person name="Wylie K."/>
            <person name="Sekhon M."/>
            <person name="Becker M.C."/>
            <person name="O'Laughlin M.D."/>
            <person name="Schaller M.E."/>
            <person name="Fewell G.A."/>
            <person name="Delehaunty K.D."/>
            <person name="Miner T.L."/>
            <person name="Nash W.E."/>
            <person name="Cordes M."/>
            <person name="Du H."/>
            <person name="Sun H."/>
            <person name="Edwards J."/>
            <person name="Bradshaw-Cordum H."/>
            <person name="Ali J."/>
            <person name="Andrews S."/>
            <person name="Isak A."/>
            <person name="Vanbrunt A."/>
            <person name="Nguyen C."/>
            <person name="Du F."/>
            <person name="Lamar B."/>
            <person name="Courtney L."/>
            <person name="Kalicki J."/>
            <person name="Ozersky P."/>
            <person name="Bielicki L."/>
            <person name="Scott K."/>
            <person name="Holmes A."/>
            <person name="Harkins R."/>
            <person name="Harris A."/>
            <person name="Strong C.M."/>
            <person name="Hou S."/>
            <person name="Tomlinson C."/>
            <person name="Dauphin-Kohlberg S."/>
            <person name="Kozlowicz-Reilly A."/>
            <person name="Leonard S."/>
            <person name="Rohlfing T."/>
            <person name="Rock S.M."/>
            <person name="Tin-Wollam A.M."/>
            <person name="Abbott A."/>
            <person name="Minx P."/>
            <person name="Maupin R."/>
            <person name="Strowmatt C."/>
            <person name="Latreille P."/>
            <person name="Miller N."/>
            <person name="Johnson D."/>
            <person name="Murray J."/>
            <person name="Woessner J.P."/>
            <person name="Wendl M.C."/>
            <person name="Yang S.P."/>
            <person name="Schultz B.R."/>
            <person name="Wallis J.W."/>
            <person name="Spieth J."/>
            <person name="Bieri T.A."/>
            <person name="Nelson J.O."/>
            <person name="Berkowicz N."/>
            <person name="Wohldmann P.E."/>
            <person name="Cook L.L."/>
            <person name="Hickenbotham M.T."/>
            <person name="Eldred J."/>
            <person name="Williams D."/>
            <person name="Bedell J.A."/>
            <person name="Mardis E.R."/>
            <person name="Clifton S.W."/>
            <person name="Chissoe S.L."/>
            <person name="Marra M.A."/>
            <person name="Raymond C."/>
            <person name="Haugen E."/>
            <person name="Gillett W."/>
            <person name="Zhou Y."/>
            <person name="James R."/>
            <person name="Phelps K."/>
            <person name="Iadanoto S."/>
            <person name="Bubb K."/>
            <person name="Simms E."/>
            <person name="Levy R."/>
            <person name="Clendenning J."/>
            <person name="Kaul R."/>
            <person name="Kent W.J."/>
            <person name="Furey T.S."/>
            <person name="Baertsch R.A."/>
            <person name="Brent M.R."/>
            <person name="Keibler E."/>
            <person name="Flicek P."/>
            <person name="Bork P."/>
            <person name="Suyama M."/>
            <person name="Bailey J.A."/>
            <person name="Portnoy M.E."/>
            <person name="Torrents D."/>
            <person name="Chinwalla A.T."/>
            <person name="Gish W.R."/>
            <person name="Eddy S.R."/>
            <person name="McPherson J.D."/>
            <person name="Olson M.V."/>
            <person name="Eichler E.E."/>
            <person name="Green E.D."/>
            <person name="Waterston R.H."/>
            <person name="Wilson R.K."/>
        </authorList>
    </citation>
    <scope>NUCLEOTIDE SEQUENCE [LARGE SCALE GENOMIC DNA]</scope>
</reference>
<reference evidence="9" key="4">
    <citation type="submission" date="2025-08" db="UniProtKB">
        <authorList>
            <consortium name="Ensembl"/>
        </authorList>
    </citation>
    <scope>IDENTIFICATION</scope>
</reference>
<evidence type="ECO:0000256" key="7">
    <source>
        <dbReference type="ARBA" id="ARBA00081484"/>
    </source>
</evidence>
<evidence type="ECO:0000259" key="8">
    <source>
        <dbReference type="PROSITE" id="PS50915"/>
    </source>
</evidence>
<comment type="subunit">
    <text evidence="2">Monomer.</text>
</comment>
<dbReference type="OMA" id="WQAHSAN"/>
<dbReference type="OrthoDB" id="5976022at2759"/>
<feature type="domain" description="Beta/gamma crystallin 'Greek key'" evidence="8">
    <location>
        <begin position="47"/>
        <end position="89"/>
    </location>
</feature>
<dbReference type="FunFam" id="2.60.20.10:FF:000007">
    <property type="entry name" value="Crystallin gamma N"/>
    <property type="match status" value="1"/>
</dbReference>
<dbReference type="PANTHER" id="PTHR11818">
    <property type="entry name" value="BETA/GAMMA CRYSTALLIN"/>
    <property type="match status" value="1"/>
</dbReference>
<comment type="function">
    <text evidence="5">Crystallins are the dominant structural components of the vertebrate eye lens. Also plays an important role for integrity and function of auditory nuclei.</text>
</comment>
<dbReference type="Gene3D" id="2.60.20.10">
    <property type="entry name" value="Crystallins"/>
    <property type="match status" value="2"/>
</dbReference>
<evidence type="ECO:0000313" key="9">
    <source>
        <dbReference type="Ensembl" id="ENSP00000495938.1"/>
    </source>
</evidence>
<evidence type="ECO:0000313" key="10">
    <source>
        <dbReference type="Proteomes" id="UP000005640"/>
    </source>
</evidence>
<keyword evidence="4" id="KW-0677">Repeat</keyword>
<keyword evidence="10" id="KW-1185">Reference proteome</keyword>
<dbReference type="GeneTree" id="ENSGT00940000159301"/>
<keyword evidence="3" id="KW-0273">Eye lens protein</keyword>
<proteinExistence type="inferred from homology"/>
<reference evidence="9 10" key="3">
    <citation type="journal article" date="2004" name="Nature">
        <title>Finishing the euchromatic sequence of the human genome.</title>
        <authorList>
            <consortium name="International Human Genome Sequencing Consortium"/>
        </authorList>
    </citation>
    <scope>NUCLEOTIDE SEQUENCE [LARGE SCALE GENOMIC DNA]</scope>
</reference>
<evidence type="ECO:0000256" key="2">
    <source>
        <dbReference type="ARBA" id="ARBA00011245"/>
    </source>
</evidence>
<dbReference type="PANTHER" id="PTHR11818:SF22">
    <property type="entry name" value="GAMMA-CRYSTALLIN N"/>
    <property type="match status" value="1"/>
</dbReference>
<organism evidence="9 10">
    <name type="scientific">Homo sapiens</name>
    <name type="common">Human</name>
    <dbReference type="NCBI Taxonomy" id="9606"/>
    <lineage>
        <taxon>Eukaryota</taxon>
        <taxon>Metazoa</taxon>
        <taxon>Chordata</taxon>
        <taxon>Craniata</taxon>
        <taxon>Vertebrata</taxon>
        <taxon>Euteleostomi</taxon>
        <taxon>Mammalia</taxon>
        <taxon>Eutheria</taxon>
        <taxon>Euarchontoglires</taxon>
        <taxon>Primates</taxon>
        <taxon>Haplorrhini</taxon>
        <taxon>Catarrhini</taxon>
        <taxon>Hominidae</taxon>
        <taxon>Homo</taxon>
    </lineage>
</organism>
<reference evidence="9 10" key="1">
    <citation type="journal article" date="2001" name="Nature">
        <title>Initial sequencing and analysis of the human genome.</title>
        <authorList>
            <consortium name="International Human Genome Sequencing Consortium"/>
            <person name="Lander E.S."/>
            <person name="Linton L.M."/>
            <person name="Birren B."/>
            <person name="Nusbaum C."/>
            <person name="Zody M.C."/>
            <person name="Baldwin J."/>
            <person name="Devon K."/>
            <person name="Dewar K."/>
            <person name="Doyle M."/>
            <person name="FitzHugh W."/>
            <person name="Funke R."/>
            <person name="Gage D."/>
            <person name="Harris K."/>
            <person name="Heaford A."/>
            <person name="Howland J."/>
            <person name="Kann L."/>
            <person name="Lehoczky J."/>
            <person name="LeVine R."/>
            <person name="McEwan P."/>
            <person name="McKernan K."/>
            <person name="Meldrim J."/>
            <person name="Mesirov J.P."/>
            <person name="Miranda C."/>
            <person name="Morris W."/>
            <person name="Naylor J."/>
            <person name="Raymond C."/>
            <person name="Rosetti M."/>
            <person name="Santos R."/>
            <person name="Sheridan A."/>
            <person name="Sougnez C."/>
            <person name="Stange-Thomann N."/>
            <person name="Stojanovic N."/>
            <person name="Subramanian A."/>
            <person name="Wyman D."/>
            <person name="Rogers J."/>
            <person name="Sulston J."/>
            <person name="Ainscough R."/>
            <person name="Beck S."/>
            <person name="Bentley D."/>
            <person name="Burton J."/>
            <person name="Clee C."/>
            <person name="Carter N."/>
            <person name="Coulson A."/>
            <person name="Deadman R."/>
            <person name="Deloukas P."/>
            <person name="Dunham A."/>
            <person name="Dunham I."/>
            <person name="Durbin R."/>
            <person name="French L."/>
            <person name="Grafham D."/>
            <person name="Gregory S."/>
            <person name="Hubbard T."/>
            <person name="Humphray S."/>
            <person name="Hunt A."/>
            <person name="Jones M."/>
            <person name="Lloyd C."/>
            <person name="McMurray A."/>
            <person name="Matthews L."/>
            <person name="Mercer S."/>
            <person name="Milne S."/>
            <person name="Mullikin J.C."/>
            <person name="Mungall A."/>
            <person name="Plumb R."/>
            <person name="Ross M."/>
            <person name="Shownkeen R."/>
            <person name="Sims S."/>
            <person name="Waterston R.H."/>
            <person name="Wilson R.K."/>
            <person name="Hillier L.W."/>
            <person name="McPherson J.D."/>
            <person name="Marra M.A."/>
            <person name="Mardis E.R."/>
            <person name="Fulton L.A."/>
            <person name="Chinwalla A.T."/>
            <person name="Pepin K.H."/>
            <person name="Gish W.R."/>
            <person name="Chissoe S.L."/>
            <person name="Wendl M.C."/>
            <person name="Delehaunty K.D."/>
            <person name="Miner T.L."/>
            <person name="Delehaunty A."/>
            <person name="Kramer J.B."/>
            <person name="Cook L.L."/>
            <person name="Fulton R.S."/>
            <person name="Johnson D.L."/>
            <person name="Minx P.J."/>
            <person name="Clifton S.W."/>
            <person name="Hawkins T."/>
            <person name="Branscomb E."/>
            <person name="Predki P."/>
            <person name="Richardson P."/>
            <person name="Wenning S."/>
            <person name="Slezak T."/>
            <person name="Doggett N."/>
            <person name="Cheng J.F."/>
            <person name="Olsen A."/>
            <person name="Lucas S."/>
            <person name="Elkin C."/>
            <person name="Uberbacher E."/>
            <person name="Frazier M."/>
            <person name="Gibbs R.A."/>
            <person name="Muzny D.M."/>
            <person name="Scherer S.E."/>
            <person name="Bouck J.B."/>
            <person name="Sodergren E.J."/>
            <person name="Worley K.C."/>
            <person name="Rives C.M."/>
            <person name="Gorrell J.H."/>
            <person name="Metzker M.L."/>
            <person name="Naylor S.L."/>
            <person name="Kucherlapati R.S."/>
            <person name="Nelson D.L."/>
            <person name="Weinstock G.M."/>
            <person name="Sakaki Y."/>
            <person name="Fujiyama A."/>
            <person name="Hattori M."/>
            <person name="Yada T."/>
            <person name="Toyoda A."/>
            <person name="Itoh T."/>
            <person name="Kawagoe C."/>
            <person name="Watanabe H."/>
            <person name="Totoki Y."/>
            <person name="Taylor T."/>
            <person name="Weissenbach J."/>
            <person name="Heilig R."/>
            <person name="Saurin W."/>
            <person name="Artiguenave F."/>
            <person name="Brottier P."/>
            <person name="Bruls T."/>
            <person name="Pelletier E."/>
            <person name="Robert C."/>
            <person name="Wincker P."/>
            <person name="Smith D.R."/>
            <person name="Doucette-Stamm L."/>
            <person name="Rubenfield M."/>
            <person name="Weinstock K."/>
            <person name="Lee H.M."/>
            <person name="Dubois J."/>
            <person name="Rosenthal A."/>
            <person name="Platzer M."/>
            <person name="Nyakatura G."/>
            <person name="Taudien S."/>
            <person name="Rump A."/>
            <person name="Yang H."/>
            <person name="Yu J."/>
            <person name="Wang J."/>
            <person name="Huang G."/>
            <person name="Gu J."/>
            <person name="Hood L."/>
            <person name="Rowen L."/>
            <person name="Madan A."/>
            <person name="Qin S."/>
            <person name="Davis R.W."/>
            <person name="Federspiel N.A."/>
            <person name="Abola A.P."/>
            <person name="Proctor M.J."/>
            <person name="Myers R.M."/>
            <person name="Schmutz J."/>
            <person name="Dickson M."/>
            <person name="Grimwood J."/>
            <person name="Cox D.R."/>
            <person name="Olson M.V."/>
            <person name="Kaul R."/>
            <person name="Raymond C."/>
            <person name="Shimizu N."/>
            <person name="Kawasaki K."/>
            <person name="Minoshima S."/>
            <person name="Evans G.A."/>
            <person name="Athanasiou M."/>
            <person name="Schultz R."/>
            <person name="Roe B.A."/>
            <person name="Chen F."/>
            <person name="Pan H."/>
            <person name="Ramser J."/>
            <person name="Lehrach H."/>
            <person name="Reinhardt R."/>
            <person name="McCombie W.R."/>
            <person name="de la Bastide M."/>
            <person name="Dedhia N."/>
            <person name="Blocker H."/>
            <person name="Hornischer K."/>
            <person name="Nordsiek G."/>
            <person name="Agarwala R."/>
            <person name="Aravind L."/>
            <person name="Bailey J.A."/>
            <person name="Bateman A."/>
            <person name="Batzoglou S."/>
            <person name="Birney E."/>
            <person name="Bork P."/>
            <person name="Brown D.G."/>
            <person name="Burge C.B."/>
            <person name="Cerutti L."/>
            <person name="Chen H.C."/>
            <person name="Church D."/>
            <person name="Clamp M."/>
            <person name="Copley R.R."/>
            <person name="Doerks T."/>
            <person name="Eddy S.R."/>
            <person name="Eichler E.E."/>
            <person name="Furey T.S."/>
            <person name="Galagan J."/>
            <person name="Gilbert J.G."/>
            <person name="Harmon C."/>
            <person name="Hayashizaki Y."/>
            <person name="Haussler D."/>
            <person name="Hermjakob H."/>
            <person name="Hokamp K."/>
            <person name="Jang W."/>
            <person name="Johnson L.S."/>
            <person name="Jones T.A."/>
            <person name="Kasif S."/>
            <person name="Kaspryzk A."/>
            <person name="Kennedy S."/>
            <person name="Kent W.J."/>
            <person name="Kitts P."/>
            <person name="Koonin E.V."/>
            <person name="Korf I."/>
            <person name="Kulp D."/>
            <person name="Lancet D."/>
            <person name="Lowe T.M."/>
            <person name="McLysaght A."/>
            <person name="Mikkelsen T."/>
            <person name="Moran J.V."/>
            <person name="Mulder N."/>
            <person name="Pollara V.J."/>
            <person name="Ponting C.P."/>
            <person name="Schuler G."/>
            <person name="Schultz J."/>
            <person name="Slater G."/>
            <person name="Smit A.F."/>
            <person name="Stupka E."/>
            <person name="Szustakowski J."/>
            <person name="Thierry-Mieg D."/>
            <person name="Thierry-Mieg J."/>
            <person name="Wagner L."/>
            <person name="Wallis J."/>
            <person name="Wheeler R."/>
            <person name="Williams A."/>
            <person name="Wolf Y.I."/>
            <person name="Wolfe K.H."/>
            <person name="Yang S.P."/>
            <person name="Yeh R.F."/>
            <person name="Collins F."/>
            <person name="Guyer M.S."/>
            <person name="Peterson J."/>
            <person name="Felsenfeld A."/>
            <person name="Wetterstrand K.A."/>
            <person name="Patrinos A."/>
            <person name="Morgan M.J."/>
            <person name="de Jong P."/>
            <person name="Catanese J.J."/>
            <person name="Osoegawa K."/>
            <person name="Shizuya H."/>
            <person name="Choi S."/>
            <person name="Chen Y.J."/>
        </authorList>
    </citation>
    <scope>NUCLEOTIDE SEQUENCE [LARGE SCALE GENOMIC DNA]</scope>
</reference>
<dbReference type="Ensembl" id="ENST00000644350.1">
    <property type="protein sequence ID" value="ENSP00000495938.1"/>
    <property type="gene ID" value="ENSG00000127377.10"/>
</dbReference>
<sequence length="182" mass="21173">MAQRSGKITLYEGKHFTGQKLEVFGDCDNFQDRGFMNRVNSIHVESGAWVCFNHPDFRGQQFILEHGDYPDFFRWNSHSDHMGSCRPVGMHGEHFRLEIFEGCNFTGQCLEFLEDSPFLQSRGWVKNCVNTIKVYGDGAWVLYEEPNYHGRMYVVESGDFRSFSDWEAHSARVQSLHKSMEP</sequence>
<evidence type="ECO:0000256" key="3">
    <source>
        <dbReference type="ARBA" id="ARBA00022613"/>
    </source>
</evidence>
<dbReference type="Pfam" id="PF00030">
    <property type="entry name" value="Crystall"/>
    <property type="match status" value="2"/>
</dbReference>
<dbReference type="SUPFAM" id="SSF49695">
    <property type="entry name" value="gamma-Crystallin-like"/>
    <property type="match status" value="1"/>
</dbReference>
<dbReference type="SMART" id="SM00247">
    <property type="entry name" value="XTALbg"/>
    <property type="match status" value="2"/>
</dbReference>
<dbReference type="FunFam" id="2.60.20.10:FF:000003">
    <property type="entry name" value="Crystallin gamma S"/>
    <property type="match status" value="1"/>
</dbReference>
<dbReference type="PROSITE" id="PS50915">
    <property type="entry name" value="CRYSTALLIN_BETA_GAMMA"/>
    <property type="match status" value="3"/>
</dbReference>
<accession>A0A2R8Y702</accession>
<name>A0A2R8Y702_HUMAN</name>
<dbReference type="AlphaFoldDB" id="A0A2R8Y702"/>
<dbReference type="DNASU" id="155051"/>
<feature type="domain" description="Beta/gamma crystallin 'Greek key'" evidence="8">
    <location>
        <begin position="138"/>
        <end position="180"/>
    </location>
</feature>
<dbReference type="EMBL" id="AC005996">
    <property type="status" value="NOT_ANNOTATED_CDS"/>
    <property type="molecule type" value="Genomic_DNA"/>
</dbReference>
<dbReference type="Antibodypedia" id="64394">
    <property type="antibodies" value="44 antibodies from 15 providers"/>
</dbReference>
<dbReference type="VEuPathDB" id="HostDB:ENSG00000127377"/>
<dbReference type="PRINTS" id="PR01367">
    <property type="entry name" value="BGCRYSTALLIN"/>
</dbReference>
<dbReference type="ExpressionAtlas" id="A0A2R8Y702">
    <property type="expression patterns" value="baseline and differential"/>
</dbReference>
<reference evidence="9" key="5">
    <citation type="submission" date="2025-09" db="UniProtKB">
        <authorList>
            <consortium name="Ensembl"/>
        </authorList>
    </citation>
    <scope>IDENTIFICATION</scope>
</reference>
<dbReference type="InterPro" id="IPR011024">
    <property type="entry name" value="G_crystallin-like"/>
</dbReference>
<comment type="similarity">
    <text evidence="1">Belongs to the beta/gamma-crystallin family.</text>
</comment>
<evidence type="ECO:0000256" key="1">
    <source>
        <dbReference type="ARBA" id="ARBA00009646"/>
    </source>
</evidence>
<evidence type="ECO:0000256" key="5">
    <source>
        <dbReference type="ARBA" id="ARBA00055919"/>
    </source>
</evidence>
<dbReference type="GO" id="GO:0005212">
    <property type="term" value="F:structural constituent of eye lens"/>
    <property type="evidence" value="ECO:0007669"/>
    <property type="project" value="UniProtKB-KW"/>
</dbReference>
<gene>
    <name evidence="9" type="primary">CRYGN</name>
</gene>
<dbReference type="HGNC" id="HGNC:20458">
    <property type="gene designation" value="CRYGN"/>
</dbReference>
<dbReference type="SMR" id="A0A2R8Y702"/>
<feature type="domain" description="Beta/gamma crystallin 'Greek key'" evidence="8">
    <location>
        <begin position="6"/>
        <end position="46"/>
    </location>
</feature>
<dbReference type="InterPro" id="IPR050252">
    <property type="entry name" value="Beta/Gamma-Crystallin"/>
</dbReference>
<dbReference type="InterPro" id="IPR001064">
    <property type="entry name" value="Beta/gamma_crystallin"/>
</dbReference>
<protein>
    <recommendedName>
        <fullName evidence="6">Gamma-crystallin N</fullName>
    </recommendedName>
    <alternativeName>
        <fullName evidence="7">Gamma-N-crystallin</fullName>
    </alternativeName>
</protein>
<dbReference type="Proteomes" id="UP000005640">
    <property type="component" value="Chromosome 7"/>
</dbReference>
<dbReference type="Bgee" id="ENSG00000127377">
    <property type="expression patterns" value="Expressed in right lobe of thyroid gland and 91 other cell types or tissues"/>
</dbReference>